<organism evidence="7 8">
    <name type="scientific">Aspergillus sclerotiicarbonarius (strain CBS 121057 / IBT 28362)</name>
    <dbReference type="NCBI Taxonomy" id="1448318"/>
    <lineage>
        <taxon>Eukaryota</taxon>
        <taxon>Fungi</taxon>
        <taxon>Dikarya</taxon>
        <taxon>Ascomycota</taxon>
        <taxon>Pezizomycotina</taxon>
        <taxon>Eurotiomycetes</taxon>
        <taxon>Eurotiomycetidae</taxon>
        <taxon>Eurotiales</taxon>
        <taxon>Aspergillaceae</taxon>
        <taxon>Aspergillus</taxon>
        <taxon>Aspergillus subgen. Circumdati</taxon>
    </lineage>
</organism>
<evidence type="ECO:0000256" key="3">
    <source>
        <dbReference type="ARBA" id="ARBA00023015"/>
    </source>
</evidence>
<dbReference type="InterPro" id="IPR052360">
    <property type="entry name" value="Transcr_Regulatory_Proteins"/>
</dbReference>
<evidence type="ECO:0000313" key="7">
    <source>
        <dbReference type="EMBL" id="PYI10704.1"/>
    </source>
</evidence>
<reference evidence="7 8" key="1">
    <citation type="submission" date="2018-02" db="EMBL/GenBank/DDBJ databases">
        <title>The genomes of Aspergillus section Nigri reveals drivers in fungal speciation.</title>
        <authorList>
            <consortium name="DOE Joint Genome Institute"/>
            <person name="Vesth T.C."/>
            <person name="Nybo J."/>
            <person name="Theobald S."/>
            <person name="Brandl J."/>
            <person name="Frisvad J.C."/>
            <person name="Nielsen K.F."/>
            <person name="Lyhne E.K."/>
            <person name="Kogle M.E."/>
            <person name="Kuo A."/>
            <person name="Riley R."/>
            <person name="Clum A."/>
            <person name="Nolan M."/>
            <person name="Lipzen A."/>
            <person name="Salamov A."/>
            <person name="Henrissat B."/>
            <person name="Wiebenga A."/>
            <person name="De vries R.P."/>
            <person name="Grigoriev I.V."/>
            <person name="Mortensen U.H."/>
            <person name="Andersen M.R."/>
            <person name="Baker S.E."/>
        </authorList>
    </citation>
    <scope>NUCLEOTIDE SEQUENCE [LARGE SCALE GENOMIC DNA]</scope>
    <source>
        <strain evidence="7 8">CBS 121057</strain>
    </source>
</reference>
<dbReference type="PANTHER" id="PTHR36206:SF16">
    <property type="entry name" value="TRANSCRIPTION FACTOR DOMAIN-CONTAINING PROTEIN-RELATED"/>
    <property type="match status" value="1"/>
</dbReference>
<keyword evidence="1" id="KW-0479">Metal-binding</keyword>
<protein>
    <recommendedName>
        <fullName evidence="9">C6 zinc finger domain protein</fullName>
    </recommendedName>
</protein>
<evidence type="ECO:0000256" key="4">
    <source>
        <dbReference type="ARBA" id="ARBA00023125"/>
    </source>
</evidence>
<dbReference type="OrthoDB" id="2593732at2759"/>
<sequence length="318" mass="36406">MVQVIDGFRWPMTSDERRCFSYFQHHTIPSLLEMFDSPLWRKLVLQMSYSEPAVYHAAVALSAAHEDIEGRGFSLLEHSRGTFALEQSLRSFDFLSRRYAPQDPRLREIMLLCCLLYILVEVLHGSFDHAIRHLRSGLRILKEVKAHRQLIGASQSPVETSLVAAFAELDFQAPFFEPGGAVLRHDDELEHSSWLANFPRGFKSVLDAQQAFGPLLYAAYRFVGECTWLPPGIPANYNELLSKQEQILSQFSEFADLFEHFYKSSPRLSWKDKMGSDILYAQLRHVVLSLETCLLPGNRACATAIRQNSEHIWNSSRV</sequence>
<evidence type="ECO:0000256" key="2">
    <source>
        <dbReference type="ARBA" id="ARBA00022833"/>
    </source>
</evidence>
<dbReference type="AlphaFoldDB" id="A0A319EZQ4"/>
<dbReference type="VEuPathDB" id="FungiDB:BO78DRAFT_414343"/>
<keyword evidence="6" id="KW-0539">Nucleus</keyword>
<evidence type="ECO:0000313" key="8">
    <source>
        <dbReference type="Proteomes" id="UP000248423"/>
    </source>
</evidence>
<accession>A0A319EZQ4</accession>
<evidence type="ECO:0000256" key="1">
    <source>
        <dbReference type="ARBA" id="ARBA00022723"/>
    </source>
</evidence>
<dbReference type="GO" id="GO:0046872">
    <property type="term" value="F:metal ion binding"/>
    <property type="evidence" value="ECO:0007669"/>
    <property type="project" value="UniProtKB-KW"/>
</dbReference>
<keyword evidence="4" id="KW-0238">DNA-binding</keyword>
<name>A0A319EZQ4_ASPSB</name>
<dbReference type="InterPro" id="IPR021858">
    <property type="entry name" value="Fun_TF"/>
</dbReference>
<keyword evidence="8" id="KW-1185">Reference proteome</keyword>
<evidence type="ECO:0000256" key="5">
    <source>
        <dbReference type="ARBA" id="ARBA00023163"/>
    </source>
</evidence>
<keyword evidence="3" id="KW-0805">Transcription regulation</keyword>
<evidence type="ECO:0008006" key="9">
    <source>
        <dbReference type="Google" id="ProtNLM"/>
    </source>
</evidence>
<dbReference type="EMBL" id="KZ826320">
    <property type="protein sequence ID" value="PYI10704.1"/>
    <property type="molecule type" value="Genomic_DNA"/>
</dbReference>
<evidence type="ECO:0000256" key="6">
    <source>
        <dbReference type="ARBA" id="ARBA00023242"/>
    </source>
</evidence>
<dbReference type="Proteomes" id="UP000248423">
    <property type="component" value="Unassembled WGS sequence"/>
</dbReference>
<dbReference type="PANTHER" id="PTHR36206">
    <property type="entry name" value="ASPERCRYPTIN BIOSYNTHESIS CLUSTER-SPECIFIC TRANSCRIPTION REGULATOR ATNN-RELATED"/>
    <property type="match status" value="1"/>
</dbReference>
<dbReference type="STRING" id="1448318.A0A319EZQ4"/>
<gene>
    <name evidence="7" type="ORF">BO78DRAFT_414343</name>
</gene>
<keyword evidence="5" id="KW-0804">Transcription</keyword>
<keyword evidence="2" id="KW-0862">Zinc</keyword>
<proteinExistence type="predicted"/>
<dbReference type="GO" id="GO:0003677">
    <property type="term" value="F:DNA binding"/>
    <property type="evidence" value="ECO:0007669"/>
    <property type="project" value="UniProtKB-KW"/>
</dbReference>
<dbReference type="Pfam" id="PF11951">
    <property type="entry name" value="Fungal_trans_2"/>
    <property type="match status" value="1"/>
</dbReference>